<dbReference type="Pfam" id="PF25990">
    <property type="entry name" value="Beta-barrel_YknX"/>
    <property type="match status" value="1"/>
</dbReference>
<dbReference type="Pfam" id="PF25967">
    <property type="entry name" value="RND-MFP_C"/>
    <property type="match status" value="1"/>
</dbReference>
<name>A0ABQ6HXV2_9MICO</name>
<reference evidence="5" key="1">
    <citation type="journal article" date="2019" name="Int. J. Syst. Evol. Microbiol.">
        <title>The Global Catalogue of Microorganisms (GCM) 10K type strain sequencing project: providing services to taxonomists for standard genome sequencing and annotation.</title>
        <authorList>
            <consortium name="The Broad Institute Genomics Platform"/>
            <consortium name="The Broad Institute Genome Sequencing Center for Infectious Disease"/>
            <person name="Wu L."/>
            <person name="Ma J."/>
        </authorList>
    </citation>
    <scope>NUCLEOTIDE SEQUENCE [LARGE SCALE GENOMIC DNA]</scope>
    <source>
        <strain evidence="5">NBRC 106348</strain>
    </source>
</reference>
<sequence>MGTSSWEVDVNVGEDDVENVAKGDQVELTGDDLSDTVYGTVSSVGLLPSTSSGSATYPVTVKVTGSPKGLHDGVSVTAKIVYERRSDVLSVPSAAVTTTDGTSTVLVVGDDGKTTKTTVTVGETSGQNVEITKGLTEGQKIQYTQTVITPGGTSGRSGNQQNGEFPGFGGGEGGGRGYGGYGSRSGSSGDQGGPPAGFDFPRGGGQ</sequence>
<dbReference type="EMBL" id="BSUK01000001">
    <property type="protein sequence ID" value="GMA23334.1"/>
    <property type="molecule type" value="Genomic_DNA"/>
</dbReference>
<feature type="domain" description="Multidrug resistance protein MdtA-like C-terminal permuted SH3" evidence="2">
    <location>
        <begin position="87"/>
        <end position="141"/>
    </location>
</feature>
<protein>
    <recommendedName>
        <fullName evidence="6">HlyD family efflux transporter periplasmic adaptor subunit</fullName>
    </recommendedName>
</protein>
<dbReference type="PANTHER" id="PTHR30469">
    <property type="entry name" value="MULTIDRUG RESISTANCE PROTEIN MDTA"/>
    <property type="match status" value="1"/>
</dbReference>
<evidence type="ECO:0000256" key="1">
    <source>
        <dbReference type="SAM" id="MobiDB-lite"/>
    </source>
</evidence>
<organism evidence="4 5">
    <name type="scientific">Luteimicrobium album</name>
    <dbReference type="NCBI Taxonomy" id="1054550"/>
    <lineage>
        <taxon>Bacteria</taxon>
        <taxon>Bacillati</taxon>
        <taxon>Actinomycetota</taxon>
        <taxon>Actinomycetes</taxon>
        <taxon>Micrococcales</taxon>
        <taxon>Luteimicrobium</taxon>
    </lineage>
</organism>
<accession>A0ABQ6HXV2</accession>
<evidence type="ECO:0000313" key="4">
    <source>
        <dbReference type="EMBL" id="GMA23334.1"/>
    </source>
</evidence>
<dbReference type="InterPro" id="IPR058636">
    <property type="entry name" value="Beta-barrel_YknX"/>
</dbReference>
<evidence type="ECO:0008006" key="6">
    <source>
        <dbReference type="Google" id="ProtNLM"/>
    </source>
</evidence>
<dbReference type="InterPro" id="IPR058627">
    <property type="entry name" value="MdtA-like_C"/>
</dbReference>
<feature type="compositionally biased region" description="Gly residues" evidence="1">
    <location>
        <begin position="166"/>
        <end position="195"/>
    </location>
</feature>
<keyword evidence="5" id="KW-1185">Reference proteome</keyword>
<evidence type="ECO:0000313" key="5">
    <source>
        <dbReference type="Proteomes" id="UP001157091"/>
    </source>
</evidence>
<dbReference type="Gene3D" id="2.40.420.20">
    <property type="match status" value="1"/>
</dbReference>
<evidence type="ECO:0000259" key="3">
    <source>
        <dbReference type="Pfam" id="PF25990"/>
    </source>
</evidence>
<comment type="caution">
    <text evidence="4">The sequence shown here is derived from an EMBL/GenBank/DDBJ whole genome shotgun (WGS) entry which is preliminary data.</text>
</comment>
<feature type="domain" description="YknX-like beta-barrel" evidence="3">
    <location>
        <begin position="7"/>
        <end position="80"/>
    </location>
</feature>
<feature type="region of interest" description="Disordered" evidence="1">
    <location>
        <begin position="149"/>
        <end position="206"/>
    </location>
</feature>
<gene>
    <name evidence="4" type="ORF">GCM10025864_10930</name>
</gene>
<proteinExistence type="predicted"/>
<dbReference type="Proteomes" id="UP001157091">
    <property type="component" value="Unassembled WGS sequence"/>
</dbReference>
<evidence type="ECO:0000259" key="2">
    <source>
        <dbReference type="Pfam" id="PF25967"/>
    </source>
</evidence>
<dbReference type="Gene3D" id="2.40.30.170">
    <property type="match status" value="1"/>
</dbReference>